<evidence type="ECO:0000256" key="3">
    <source>
        <dbReference type="ARBA" id="ARBA00022525"/>
    </source>
</evidence>
<keyword evidence="11 18" id="KW-1133">Transmembrane helix</keyword>
<keyword evidence="3" id="KW-0964">Secreted</keyword>
<dbReference type="CDD" id="cd00054">
    <property type="entry name" value="EGF_CA"/>
    <property type="match status" value="2"/>
</dbReference>
<evidence type="ECO:0000256" key="19">
    <source>
        <dbReference type="SAM" id="SignalP"/>
    </source>
</evidence>
<dbReference type="Pfam" id="PF00059">
    <property type="entry name" value="Lectin_C"/>
    <property type="match status" value="1"/>
</dbReference>
<evidence type="ECO:0000256" key="15">
    <source>
        <dbReference type="ARBA" id="ARBA00023180"/>
    </source>
</evidence>
<dbReference type="InterPro" id="IPR001304">
    <property type="entry name" value="C-type_lectin-like"/>
</dbReference>
<evidence type="ECO:0000259" key="20">
    <source>
        <dbReference type="PROSITE" id="PS50026"/>
    </source>
</evidence>
<organism evidence="22 23">
    <name type="scientific">Salarias fasciatus</name>
    <name type="common">Jewelled blenny</name>
    <name type="synonym">Blennius fasciatus</name>
    <dbReference type="NCBI Taxonomy" id="181472"/>
    <lineage>
        <taxon>Eukaryota</taxon>
        <taxon>Metazoa</taxon>
        <taxon>Chordata</taxon>
        <taxon>Craniata</taxon>
        <taxon>Vertebrata</taxon>
        <taxon>Euteleostomi</taxon>
        <taxon>Actinopterygii</taxon>
        <taxon>Neopterygii</taxon>
        <taxon>Teleostei</taxon>
        <taxon>Neoteleostei</taxon>
        <taxon>Acanthomorphata</taxon>
        <taxon>Ovalentaria</taxon>
        <taxon>Blenniimorphae</taxon>
        <taxon>Blenniiformes</taxon>
        <taxon>Blennioidei</taxon>
        <taxon>Blenniidae</taxon>
        <taxon>Salariinae</taxon>
        <taxon>Salarias</taxon>
    </lineage>
</organism>
<feature type="domain" description="EGF-like" evidence="20">
    <location>
        <begin position="316"/>
        <end position="353"/>
    </location>
</feature>
<dbReference type="Pfam" id="PF12661">
    <property type="entry name" value="hEGF"/>
    <property type="match status" value="1"/>
</dbReference>
<dbReference type="InterPro" id="IPR018097">
    <property type="entry name" value="EGF_Ca-bd_CS"/>
</dbReference>
<dbReference type="GO" id="GO:0016020">
    <property type="term" value="C:membrane"/>
    <property type="evidence" value="ECO:0007669"/>
    <property type="project" value="UniProtKB-SubCell"/>
</dbReference>
<dbReference type="AlphaFoldDB" id="A0A672J9M4"/>
<dbReference type="InParanoid" id="A0A672J9M4"/>
<keyword evidence="23" id="KW-1185">Reference proteome</keyword>
<dbReference type="InterPro" id="IPR026823">
    <property type="entry name" value="cEGF"/>
</dbReference>
<reference evidence="22" key="2">
    <citation type="submission" date="2025-08" db="UniProtKB">
        <authorList>
            <consortium name="Ensembl"/>
        </authorList>
    </citation>
    <scope>IDENTIFICATION</scope>
</reference>
<dbReference type="FunFam" id="2.10.25.10:FF:000014">
    <property type="entry name" value="Latent-transforming growth factor beta-binding protein 3"/>
    <property type="match status" value="1"/>
</dbReference>
<keyword evidence="13 16" id="KW-1015">Disulfide bond</keyword>
<dbReference type="FunFam" id="2.10.25.10:FF:000009">
    <property type="entry name" value="Low-density lipoprotein receptor isoform 1"/>
    <property type="match status" value="1"/>
</dbReference>
<evidence type="ECO:0000256" key="10">
    <source>
        <dbReference type="ARBA" id="ARBA00022737"/>
    </source>
</evidence>
<dbReference type="GeneID" id="115406768"/>
<reference evidence="22" key="1">
    <citation type="submission" date="2019-06" db="EMBL/GenBank/DDBJ databases">
        <authorList>
            <consortium name="Wellcome Sanger Institute Data Sharing"/>
        </authorList>
    </citation>
    <scope>NUCLEOTIDE SEQUENCE [LARGE SCALE GENOMIC DNA]</scope>
</reference>
<keyword evidence="4 16" id="KW-0245">EGF-like domain</keyword>
<evidence type="ECO:0000256" key="1">
    <source>
        <dbReference type="ARBA" id="ARBA00004479"/>
    </source>
</evidence>
<dbReference type="GO" id="GO:0006897">
    <property type="term" value="P:endocytosis"/>
    <property type="evidence" value="ECO:0007669"/>
    <property type="project" value="UniProtKB-KW"/>
</dbReference>
<accession>A0A672J9M4</accession>
<dbReference type="GO" id="GO:0048731">
    <property type="term" value="P:system development"/>
    <property type="evidence" value="ECO:0007669"/>
    <property type="project" value="UniProtKB-ARBA"/>
</dbReference>
<evidence type="ECO:0000256" key="9">
    <source>
        <dbReference type="ARBA" id="ARBA00022734"/>
    </source>
</evidence>
<dbReference type="GO" id="GO:0005576">
    <property type="term" value="C:extracellular region"/>
    <property type="evidence" value="ECO:0007669"/>
    <property type="project" value="UniProtKB-SubCell"/>
</dbReference>
<dbReference type="PROSITE" id="PS50026">
    <property type="entry name" value="EGF_3"/>
    <property type="match status" value="1"/>
</dbReference>
<dbReference type="PROSITE" id="PS50041">
    <property type="entry name" value="C_TYPE_LECTIN_2"/>
    <property type="match status" value="1"/>
</dbReference>
<feature type="signal peptide" evidence="19">
    <location>
        <begin position="1"/>
        <end position="18"/>
    </location>
</feature>
<evidence type="ECO:0000256" key="16">
    <source>
        <dbReference type="PROSITE-ProRule" id="PRU00076"/>
    </source>
</evidence>
<keyword evidence="15" id="KW-0325">Glycoprotein</keyword>
<evidence type="ECO:0000256" key="11">
    <source>
        <dbReference type="ARBA" id="ARBA00022989"/>
    </source>
</evidence>
<keyword evidence="8 19" id="KW-0732">Signal</keyword>
<dbReference type="PROSITE" id="PS01186">
    <property type="entry name" value="EGF_2"/>
    <property type="match status" value="3"/>
</dbReference>
<evidence type="ECO:0000256" key="13">
    <source>
        <dbReference type="ARBA" id="ARBA00023157"/>
    </source>
</evidence>
<dbReference type="GO" id="GO:0030246">
    <property type="term" value="F:carbohydrate binding"/>
    <property type="evidence" value="ECO:0007669"/>
    <property type="project" value="UniProtKB-KW"/>
</dbReference>
<dbReference type="SUPFAM" id="SSF56436">
    <property type="entry name" value="C-type lectin-like"/>
    <property type="match status" value="1"/>
</dbReference>
<name>A0A672J9M4_SALFA</name>
<feature type="region of interest" description="Disordered" evidence="17">
    <location>
        <begin position="436"/>
        <end position="500"/>
    </location>
</feature>
<proteinExistence type="predicted"/>
<feature type="domain" description="C-type lectin" evidence="21">
    <location>
        <begin position="26"/>
        <end position="161"/>
    </location>
</feature>
<evidence type="ECO:0000313" key="23">
    <source>
        <dbReference type="Proteomes" id="UP000472267"/>
    </source>
</evidence>
<keyword evidence="12 18" id="KW-0472">Membrane</keyword>
<dbReference type="Gene3D" id="3.10.100.10">
    <property type="entry name" value="Mannose-Binding Protein A, subunit A"/>
    <property type="match status" value="1"/>
</dbReference>
<dbReference type="SMART" id="SM00034">
    <property type="entry name" value="CLECT"/>
    <property type="match status" value="1"/>
</dbReference>
<dbReference type="PROSITE" id="PS00010">
    <property type="entry name" value="ASX_HYDROXYL"/>
    <property type="match status" value="2"/>
</dbReference>
<dbReference type="InterPro" id="IPR016187">
    <property type="entry name" value="CTDL_fold"/>
</dbReference>
<evidence type="ECO:0000256" key="5">
    <source>
        <dbReference type="ARBA" id="ARBA00022553"/>
    </source>
</evidence>
<gene>
    <name evidence="22" type="primary">LOC115406768</name>
</gene>
<dbReference type="RefSeq" id="XP_029972853.1">
    <property type="nucleotide sequence ID" value="XM_030116993.1"/>
</dbReference>
<evidence type="ECO:0000256" key="12">
    <source>
        <dbReference type="ARBA" id="ARBA00023136"/>
    </source>
</evidence>
<dbReference type="SUPFAM" id="SSF57184">
    <property type="entry name" value="Growth factor receptor domain"/>
    <property type="match status" value="2"/>
</dbReference>
<evidence type="ECO:0000256" key="8">
    <source>
        <dbReference type="ARBA" id="ARBA00022729"/>
    </source>
</evidence>
<dbReference type="GO" id="GO:0005509">
    <property type="term" value="F:calcium ion binding"/>
    <property type="evidence" value="ECO:0007669"/>
    <property type="project" value="InterPro"/>
</dbReference>
<dbReference type="CTD" id="22918"/>
<feature type="chain" id="PRO_5025480441" evidence="19">
    <location>
        <begin position="19"/>
        <end position="572"/>
    </location>
</feature>
<protein>
    <submittedName>
        <fullName evidence="22">Complement component C1q receptor-like</fullName>
    </submittedName>
</protein>
<evidence type="ECO:0000313" key="22">
    <source>
        <dbReference type="Ensembl" id="ENSSFAP00005049760.1"/>
    </source>
</evidence>
<dbReference type="Ensembl" id="ENSSFAT00005051390.1">
    <property type="protein sequence ID" value="ENSSFAP00005049760.1"/>
    <property type="gene ID" value="ENSSFAG00005024037.1"/>
</dbReference>
<sequence>MLLIFLLQLIYGFEGLSGAEHETLCVSNTCFTAHMERMSFEKAQQNCRDNGGYLMTQRDRQEEAALLSLLSLIQRQRQDRTLRFWIGLKLHRQDCVLPKQALKGFKWVSGEKDSYYSNWKEDPVETCTAERCVRVEFSSSGQSDLKWTAGQCRNPSFYACKFYFKGMCRPLALLGPGQIMYTAPFAQEPEKSELKSFPLGTYANIECDDQQFHFSLCRGDGDTYSWNDPGPFCGSGKRSCGINNGGCEHVCHQEADHVKCSCDEGHDLEADGLACRMKDLCGPDTCQHECVMSVSGFFCKCPDGFVLSENKRDCTDVNECQSDPCDDHLCTNTHGSYMCTCKDGYHMVDGKCRDVDECAKSKCEHGCLNSIGSFSCHCNEGFALSKDGLSCVDVNECVASRCFAEFICINTVGSFTCTNPQGFQNEIDASTLAPRATVPSAVSSDKPADEQTQPNSTDSLRGTSVELQHPSPHTDPPLPELVNVTESDRQGNSSSSTGPSQEVNTRVLICVLGSVIPLVLLVAVTLFIAIFRCNRAKKEAKKTTTTDGYCWVSSGLDPRLEKLYESILTDDL</sequence>
<evidence type="ECO:0000256" key="6">
    <source>
        <dbReference type="ARBA" id="ARBA00022583"/>
    </source>
</evidence>
<dbReference type="Pfam" id="PF14670">
    <property type="entry name" value="FXa_inhibition"/>
    <property type="match status" value="1"/>
</dbReference>
<evidence type="ECO:0000256" key="18">
    <source>
        <dbReference type="SAM" id="Phobius"/>
    </source>
</evidence>
<dbReference type="InterPro" id="IPR051505">
    <property type="entry name" value="C-type_lectin_domain"/>
</dbReference>
<comment type="subcellular location">
    <subcellularLocation>
        <location evidence="1">Membrane</location>
        <topology evidence="1">Single-pass type I membrane protein</topology>
    </subcellularLocation>
    <subcellularLocation>
        <location evidence="2">Secreted</location>
    </subcellularLocation>
</comment>
<evidence type="ECO:0000256" key="17">
    <source>
        <dbReference type="SAM" id="MobiDB-lite"/>
    </source>
</evidence>
<keyword evidence="10" id="KW-0677">Repeat</keyword>
<feature type="disulfide bond" evidence="16">
    <location>
        <begin position="320"/>
        <end position="330"/>
    </location>
</feature>
<dbReference type="PANTHER" id="PTHR14789:SF8">
    <property type="entry name" value="C-TYPE LECTIN DOMAIN FAMILY 14 MEMBER A PRECURSOR-RELATED"/>
    <property type="match status" value="1"/>
</dbReference>
<comment type="caution">
    <text evidence="16">Lacks conserved residue(s) required for the propagation of feature annotation.</text>
</comment>
<feature type="compositionally biased region" description="Polar residues" evidence="17">
    <location>
        <begin position="450"/>
        <end position="466"/>
    </location>
</feature>
<evidence type="ECO:0000256" key="4">
    <source>
        <dbReference type="ARBA" id="ARBA00022536"/>
    </source>
</evidence>
<evidence type="ECO:0000259" key="21">
    <source>
        <dbReference type="PROSITE" id="PS50041"/>
    </source>
</evidence>
<reference evidence="22" key="3">
    <citation type="submission" date="2025-09" db="UniProtKB">
        <authorList>
            <consortium name="Ensembl"/>
        </authorList>
    </citation>
    <scope>IDENTIFICATION</scope>
</reference>
<dbReference type="OMA" id="YTNWHKE"/>
<feature type="compositionally biased region" description="Polar residues" evidence="17">
    <location>
        <begin position="490"/>
        <end position="500"/>
    </location>
</feature>
<keyword evidence="14" id="KW-0675">Receptor</keyword>
<dbReference type="PROSITE" id="PS01187">
    <property type="entry name" value="EGF_CA"/>
    <property type="match status" value="2"/>
</dbReference>
<dbReference type="InterPro" id="IPR000152">
    <property type="entry name" value="EGF-type_Asp/Asn_hydroxyl_site"/>
</dbReference>
<evidence type="ECO:0000256" key="7">
    <source>
        <dbReference type="ARBA" id="ARBA00022692"/>
    </source>
</evidence>
<dbReference type="Pfam" id="PF12662">
    <property type="entry name" value="cEGF"/>
    <property type="match status" value="2"/>
</dbReference>
<dbReference type="SMART" id="SM00179">
    <property type="entry name" value="EGF_CA"/>
    <property type="match status" value="4"/>
</dbReference>
<dbReference type="PRINTS" id="PR00907">
    <property type="entry name" value="THRMBOMODULN"/>
</dbReference>
<keyword evidence="7 18" id="KW-0812">Transmembrane</keyword>
<dbReference type="SMART" id="SM00181">
    <property type="entry name" value="EGF"/>
    <property type="match status" value="4"/>
</dbReference>
<feature type="transmembrane region" description="Helical" evidence="18">
    <location>
        <begin position="506"/>
        <end position="531"/>
    </location>
</feature>
<dbReference type="OrthoDB" id="10045365at2759"/>
<dbReference type="InterPro" id="IPR016186">
    <property type="entry name" value="C-type_lectin-like/link_sf"/>
</dbReference>
<dbReference type="InterPro" id="IPR009030">
    <property type="entry name" value="Growth_fac_rcpt_cys_sf"/>
</dbReference>
<dbReference type="InterPro" id="IPR001881">
    <property type="entry name" value="EGF-like_Ca-bd_dom"/>
</dbReference>
<keyword evidence="5" id="KW-0597">Phosphoprotein</keyword>
<dbReference type="InterPro" id="IPR000742">
    <property type="entry name" value="EGF"/>
</dbReference>
<evidence type="ECO:0000256" key="2">
    <source>
        <dbReference type="ARBA" id="ARBA00004613"/>
    </source>
</evidence>
<dbReference type="InterPro" id="IPR013032">
    <property type="entry name" value="EGF-like_CS"/>
</dbReference>
<keyword evidence="6" id="KW-0254">Endocytosis</keyword>
<dbReference type="PANTHER" id="PTHR14789">
    <property type="entry name" value="CHONDROLECTIN VARIANT CHODLFDELTAE"/>
    <property type="match status" value="1"/>
</dbReference>
<dbReference type="Gene3D" id="2.10.25.10">
    <property type="entry name" value="Laminin"/>
    <property type="match status" value="5"/>
</dbReference>
<evidence type="ECO:0000256" key="14">
    <source>
        <dbReference type="ARBA" id="ARBA00023170"/>
    </source>
</evidence>
<dbReference type="Proteomes" id="UP000472267">
    <property type="component" value="Chromosome 19"/>
</dbReference>
<keyword evidence="9" id="KW-0430">Lectin</keyword>